<accession>A0AAV2ASD8</accession>
<feature type="transmembrane region" description="Helical" evidence="1">
    <location>
        <begin position="346"/>
        <end position="366"/>
    </location>
</feature>
<feature type="transmembrane region" description="Helical" evidence="1">
    <location>
        <begin position="707"/>
        <end position="728"/>
    </location>
</feature>
<name>A0AAV2ASD8_9ARAC</name>
<feature type="chain" id="PRO_5043796897" description="Nose resistant-to-fluoxetine protein N-terminal domain-containing protein" evidence="2">
    <location>
        <begin position="25"/>
        <end position="745"/>
    </location>
</feature>
<dbReference type="EMBL" id="CAXIEN010000210">
    <property type="protein sequence ID" value="CAL1286886.1"/>
    <property type="molecule type" value="Genomic_DNA"/>
</dbReference>
<comment type="caution">
    <text evidence="4">The sequence shown here is derived from an EMBL/GenBank/DDBJ whole genome shotgun (WGS) entry which is preliminary data.</text>
</comment>
<keyword evidence="2" id="KW-0732">Signal</keyword>
<feature type="transmembrane region" description="Helical" evidence="1">
    <location>
        <begin position="669"/>
        <end position="687"/>
    </location>
</feature>
<keyword evidence="1" id="KW-0812">Transmembrane</keyword>
<protein>
    <recommendedName>
        <fullName evidence="3">Nose resistant-to-fluoxetine protein N-terminal domain-containing protein</fullName>
    </recommendedName>
</protein>
<keyword evidence="5" id="KW-1185">Reference proteome</keyword>
<dbReference type="PANTHER" id="PTHR11161:SF0">
    <property type="entry name" value="O-ACYLTRANSFERASE LIKE PROTEIN"/>
    <property type="match status" value="1"/>
</dbReference>
<gene>
    <name evidence="4" type="ORF">LARSCL_LOCUS14496</name>
</gene>
<feature type="transmembrane region" description="Helical" evidence="1">
    <location>
        <begin position="571"/>
        <end position="588"/>
    </location>
</feature>
<feature type="signal peptide" evidence="2">
    <location>
        <begin position="1"/>
        <end position="24"/>
    </location>
</feature>
<feature type="transmembrane region" description="Helical" evidence="1">
    <location>
        <begin position="517"/>
        <end position="536"/>
    </location>
</feature>
<evidence type="ECO:0000256" key="2">
    <source>
        <dbReference type="SAM" id="SignalP"/>
    </source>
</evidence>
<dbReference type="Proteomes" id="UP001497382">
    <property type="component" value="Unassembled WGS sequence"/>
</dbReference>
<dbReference type="InterPro" id="IPR002656">
    <property type="entry name" value="Acyl_transf_3_dom"/>
</dbReference>
<dbReference type="SMART" id="SM00703">
    <property type="entry name" value="NRF"/>
    <property type="match status" value="1"/>
</dbReference>
<feature type="transmembrane region" description="Helical" evidence="1">
    <location>
        <begin position="426"/>
        <end position="443"/>
    </location>
</feature>
<feature type="transmembrane region" description="Helical" evidence="1">
    <location>
        <begin position="642"/>
        <end position="662"/>
    </location>
</feature>
<evidence type="ECO:0000313" key="5">
    <source>
        <dbReference type="Proteomes" id="UP001497382"/>
    </source>
</evidence>
<keyword evidence="1" id="KW-0472">Membrane</keyword>
<dbReference type="PANTHER" id="PTHR11161">
    <property type="entry name" value="O-ACYLTRANSFERASE"/>
    <property type="match status" value="1"/>
</dbReference>
<keyword evidence="1" id="KW-1133">Transmembrane helix</keyword>
<sequence length="745" mass="84781">MDWNMKKFIISLAFVICSSSYVFSEEFETNYPSQSYDLVKLINNYAEHISTSESLRSVSDEKKEFLSDITDIVPNELKTKLLKLFIQLSSSKCFKDLKFLTENLKKRSEWSLKMLDAFGKPESGLLIGNMKWLGEYDECRGIKAPQKEYSSTGGFRGRYCTLQIPLTLGNHTFPLSTAVCLPDSCNPNGTIASIFGNIFKEFNLNYTFDESMEEALGNMTLSCKPTTRKLTSGAITVICFLSLFALLAFIGSAITIYEYYAKSDAVDESESSASVNDKPSINGEIARNGSVEVLVSEPRKENTLLGIWLEKCKPFFNCFCVFTNGEKILNVASSEGQLPSLHGIRFLSMSWVILCHSYAFLGMIARNMAETIQFVDHWFLQIILNGFYSVDSFFLLSGFLVAYLFFQQCAKSDGKIPWVYFYVHRYIRLTPVYAIVMLFYTFINPYLADGPIWPEGDYDKNCHENWWWNLLYINNFQPIADQCMGWSWYLANDMQFYVISPLFLVTLWRWPKIGYSLIGIALSATFVANFSITLVYDSFTGLGNVVAAATDIQGFTVKWADFFDKIYTKPYTRVGPYLLGLVLAYYIYKWKQNNPKKLKLTTLAAGWAVASAVTLACLFGLYHQKLTTVEAGFYNGLNRIGFGLGLSWVIFVCVIGQGDVVNSLLSWKVWIPLSRLTYCAYLVHPIVQNGYYFSVRRSTEFSHISVILFYLGFLIISYTAALVTTLLFESPVIRLEKYIRNKFAS</sequence>
<organism evidence="4 5">
    <name type="scientific">Larinioides sclopetarius</name>
    <dbReference type="NCBI Taxonomy" id="280406"/>
    <lineage>
        <taxon>Eukaryota</taxon>
        <taxon>Metazoa</taxon>
        <taxon>Ecdysozoa</taxon>
        <taxon>Arthropoda</taxon>
        <taxon>Chelicerata</taxon>
        <taxon>Arachnida</taxon>
        <taxon>Araneae</taxon>
        <taxon>Araneomorphae</taxon>
        <taxon>Entelegynae</taxon>
        <taxon>Araneoidea</taxon>
        <taxon>Araneidae</taxon>
        <taxon>Larinioides</taxon>
    </lineage>
</organism>
<dbReference type="AlphaFoldDB" id="A0AAV2ASD8"/>
<dbReference type="GO" id="GO:0016747">
    <property type="term" value="F:acyltransferase activity, transferring groups other than amino-acyl groups"/>
    <property type="evidence" value="ECO:0007669"/>
    <property type="project" value="InterPro"/>
</dbReference>
<feature type="transmembrane region" description="Helical" evidence="1">
    <location>
        <begin position="494"/>
        <end position="510"/>
    </location>
</feature>
<feature type="domain" description="Nose resistant-to-fluoxetine protein N-terminal" evidence="3">
    <location>
        <begin position="90"/>
        <end position="220"/>
    </location>
</feature>
<feature type="transmembrane region" description="Helical" evidence="1">
    <location>
        <begin position="600"/>
        <end position="622"/>
    </location>
</feature>
<evidence type="ECO:0000259" key="3">
    <source>
        <dbReference type="SMART" id="SM00703"/>
    </source>
</evidence>
<feature type="transmembrane region" description="Helical" evidence="1">
    <location>
        <begin position="233"/>
        <end position="257"/>
    </location>
</feature>
<reference evidence="4 5" key="1">
    <citation type="submission" date="2024-04" db="EMBL/GenBank/DDBJ databases">
        <authorList>
            <person name="Rising A."/>
            <person name="Reimegard J."/>
            <person name="Sonavane S."/>
            <person name="Akerstrom W."/>
            <person name="Nylinder S."/>
            <person name="Hedman E."/>
            <person name="Kallberg Y."/>
        </authorList>
    </citation>
    <scope>NUCLEOTIDE SEQUENCE [LARGE SCALE GENOMIC DNA]</scope>
</reference>
<evidence type="ECO:0000313" key="4">
    <source>
        <dbReference type="EMBL" id="CAL1286886.1"/>
    </source>
</evidence>
<dbReference type="InterPro" id="IPR052728">
    <property type="entry name" value="O2_lipid_transport_reg"/>
</dbReference>
<dbReference type="Pfam" id="PF20146">
    <property type="entry name" value="NRF"/>
    <property type="match status" value="1"/>
</dbReference>
<evidence type="ECO:0000256" key="1">
    <source>
        <dbReference type="SAM" id="Phobius"/>
    </source>
</evidence>
<dbReference type="InterPro" id="IPR006621">
    <property type="entry name" value="Nose-resist-to-fluoxetine_N"/>
</dbReference>
<dbReference type="Pfam" id="PF01757">
    <property type="entry name" value="Acyl_transf_3"/>
    <property type="match status" value="1"/>
</dbReference>
<proteinExistence type="predicted"/>
<feature type="transmembrane region" description="Helical" evidence="1">
    <location>
        <begin position="378"/>
        <end position="406"/>
    </location>
</feature>